<dbReference type="PANTHER" id="PTHR30399:SF1">
    <property type="entry name" value="UTP PYROPHOSPHATASE"/>
    <property type="match status" value="1"/>
</dbReference>
<dbReference type="CDD" id="cd07344">
    <property type="entry name" value="M48_yhfN_like"/>
    <property type="match status" value="1"/>
</dbReference>
<dbReference type="AlphaFoldDB" id="B7IUZ7"/>
<dbReference type="Gene3D" id="3.30.2010.10">
    <property type="entry name" value="Metalloproteases ('zincins'), catalytic domain"/>
    <property type="match status" value="1"/>
</dbReference>
<sequence>MAPQRVIDYVVVHEMCHMVHLNHDRSFWRLVGKIMPDYKEMENWLALSSWKMTV</sequence>
<keyword evidence="2" id="KW-0378">Hydrolase</keyword>
<dbReference type="InterPro" id="IPR002725">
    <property type="entry name" value="YgjP-like_metallopeptidase"/>
</dbReference>
<reference evidence="2 3" key="1">
    <citation type="submission" date="2008-10" db="EMBL/GenBank/DDBJ databases">
        <title>Genome sequence of Bacillus cereus G9842.</title>
        <authorList>
            <person name="Dodson R.J."/>
            <person name="Durkin A.S."/>
            <person name="Rosovitz M.J."/>
            <person name="Rasko D.A."/>
            <person name="Hoffmaster A."/>
            <person name="Ravel J."/>
            <person name="Sutton G."/>
        </authorList>
    </citation>
    <scope>NUCLEOTIDE SEQUENCE [LARGE SCALE GENOMIC DNA]</scope>
    <source>
        <strain evidence="2 3">G9842</strain>
    </source>
</reference>
<dbReference type="PROSITE" id="PS51397">
    <property type="entry name" value="WLM"/>
    <property type="match status" value="1"/>
</dbReference>
<feature type="domain" description="WLM" evidence="1">
    <location>
        <begin position="1"/>
        <end position="54"/>
    </location>
</feature>
<dbReference type="InterPro" id="IPR053136">
    <property type="entry name" value="UTP_pyrophosphatase-like"/>
</dbReference>
<evidence type="ECO:0000313" key="3">
    <source>
        <dbReference type="Proteomes" id="UP000006744"/>
    </source>
</evidence>
<dbReference type="HOGENOM" id="CLU_196084_1_0_9"/>
<dbReference type="PANTHER" id="PTHR30399">
    <property type="entry name" value="UNCHARACTERIZED PROTEIN YGJP"/>
    <property type="match status" value="1"/>
</dbReference>
<protein>
    <submittedName>
        <fullName evidence="2">Zinc metalloprotease</fullName>
    </submittedName>
</protein>
<dbReference type="Proteomes" id="UP000006744">
    <property type="component" value="Chromosome"/>
</dbReference>
<accession>B7IUZ7</accession>
<dbReference type="EMBL" id="CP001186">
    <property type="protein sequence ID" value="ACK92966.1"/>
    <property type="molecule type" value="Genomic_DNA"/>
</dbReference>
<dbReference type="InterPro" id="IPR013536">
    <property type="entry name" value="WLM_dom"/>
</dbReference>
<keyword evidence="2" id="KW-0482">Metalloprotease</keyword>
<gene>
    <name evidence="2" type="ordered locus">BCG9842_B4934</name>
</gene>
<proteinExistence type="predicted"/>
<evidence type="ECO:0000259" key="1">
    <source>
        <dbReference type="PROSITE" id="PS51397"/>
    </source>
</evidence>
<evidence type="ECO:0000313" key="2">
    <source>
        <dbReference type="EMBL" id="ACK92966.1"/>
    </source>
</evidence>
<dbReference type="Pfam" id="PF01863">
    <property type="entry name" value="YgjP-like"/>
    <property type="match status" value="1"/>
</dbReference>
<name>B7IUZ7_BACC2</name>
<dbReference type="GO" id="GO:0006508">
    <property type="term" value="P:proteolysis"/>
    <property type="evidence" value="ECO:0007669"/>
    <property type="project" value="UniProtKB-KW"/>
</dbReference>
<keyword evidence="2" id="KW-0645">Protease</keyword>
<organism evidence="2 3">
    <name type="scientific">Bacillus cereus (strain G9842)</name>
    <dbReference type="NCBI Taxonomy" id="405531"/>
    <lineage>
        <taxon>Bacteria</taxon>
        <taxon>Bacillati</taxon>
        <taxon>Bacillota</taxon>
        <taxon>Bacilli</taxon>
        <taxon>Bacillales</taxon>
        <taxon>Bacillaceae</taxon>
        <taxon>Bacillus</taxon>
        <taxon>Bacillus cereus group</taxon>
    </lineage>
</organism>
<dbReference type="KEGG" id="bcg:BCG9842_B4934"/>
<dbReference type="GO" id="GO:0008237">
    <property type="term" value="F:metallopeptidase activity"/>
    <property type="evidence" value="ECO:0007669"/>
    <property type="project" value="UniProtKB-KW"/>
</dbReference>